<keyword evidence="5" id="KW-1185">Reference proteome</keyword>
<name>A0A0K9PSE9_ZOSMR</name>
<evidence type="ECO:0000256" key="3">
    <source>
        <dbReference type="PROSITE-ProRule" id="PRU00339"/>
    </source>
</evidence>
<dbReference type="Gene3D" id="1.25.40.10">
    <property type="entry name" value="Tetratricopeptide repeat domain"/>
    <property type="match status" value="1"/>
</dbReference>
<accession>A0A0K9PSE9</accession>
<keyword evidence="1" id="KW-0677">Repeat</keyword>
<reference evidence="5" key="1">
    <citation type="journal article" date="2016" name="Nature">
        <title>The genome of the seagrass Zostera marina reveals angiosperm adaptation to the sea.</title>
        <authorList>
            <person name="Olsen J.L."/>
            <person name="Rouze P."/>
            <person name="Verhelst B."/>
            <person name="Lin Y.-C."/>
            <person name="Bayer T."/>
            <person name="Collen J."/>
            <person name="Dattolo E."/>
            <person name="De Paoli E."/>
            <person name="Dittami S."/>
            <person name="Maumus F."/>
            <person name="Michel G."/>
            <person name="Kersting A."/>
            <person name="Lauritano C."/>
            <person name="Lohaus R."/>
            <person name="Toepel M."/>
            <person name="Tonon T."/>
            <person name="Vanneste K."/>
            <person name="Amirebrahimi M."/>
            <person name="Brakel J."/>
            <person name="Bostroem C."/>
            <person name="Chovatia M."/>
            <person name="Grimwood J."/>
            <person name="Jenkins J.W."/>
            <person name="Jueterbock A."/>
            <person name="Mraz A."/>
            <person name="Stam W.T."/>
            <person name="Tice H."/>
            <person name="Bornberg-Bauer E."/>
            <person name="Green P.J."/>
            <person name="Pearson G.A."/>
            <person name="Procaccini G."/>
            <person name="Duarte C.M."/>
            <person name="Schmutz J."/>
            <person name="Reusch T.B.H."/>
            <person name="Van de Peer Y."/>
        </authorList>
    </citation>
    <scope>NUCLEOTIDE SEQUENCE [LARGE SCALE GENOMIC DNA]</scope>
    <source>
        <strain evidence="5">cv. Finnish</strain>
    </source>
</reference>
<evidence type="ECO:0000256" key="2">
    <source>
        <dbReference type="ARBA" id="ARBA00022803"/>
    </source>
</evidence>
<comment type="caution">
    <text evidence="4">The sequence shown here is derived from an EMBL/GenBank/DDBJ whole genome shotgun (WGS) entry which is preliminary data.</text>
</comment>
<feature type="repeat" description="TPR" evidence="3">
    <location>
        <begin position="216"/>
        <end position="249"/>
    </location>
</feature>
<dbReference type="AlphaFoldDB" id="A0A0K9PSE9"/>
<dbReference type="Pfam" id="PF07719">
    <property type="entry name" value="TPR_2"/>
    <property type="match status" value="1"/>
</dbReference>
<sequence>MSIILSSKFIGKAAMELRNFSSNFPVISPQHNHRRQTFHSAALPPISSSTSNPNSFKEKKEIRVCVNRTCSKQGSREIFSVLADIAPPEISVASCGCLGLCGAGPNLVLLPTEVLVRHCGTANRAAEVLARVCGKEFDPERNLEALSLRKRGEVELVEKRDFHQAQILLSQAIGLNPSGGLHIIYTSRSVARLGMGDMVGALEDAKEASLLLPMFPKAYICEGDVYMATGNYAAAKEAYSTALKCDPTIRRSKSFKVRIAKFDAAVSSTQSTE</sequence>
<evidence type="ECO:0000256" key="1">
    <source>
        <dbReference type="ARBA" id="ARBA00022737"/>
    </source>
</evidence>
<dbReference type="PANTHER" id="PTHR47682">
    <property type="entry name" value="TETRATRICOPEPTIDE REPEAT (TPR)-CONTAINING PROTEIN"/>
    <property type="match status" value="1"/>
</dbReference>
<keyword evidence="2 3" id="KW-0802">TPR repeat</keyword>
<dbReference type="PANTHER" id="PTHR47682:SF1">
    <property type="entry name" value="TETRATRICOPEPTIDE REPEAT (TPR)-CONTAINING PROTEIN"/>
    <property type="match status" value="1"/>
</dbReference>
<dbReference type="SUPFAM" id="SSF48452">
    <property type="entry name" value="TPR-like"/>
    <property type="match status" value="1"/>
</dbReference>
<dbReference type="SMART" id="SM00028">
    <property type="entry name" value="TPR"/>
    <property type="match status" value="2"/>
</dbReference>
<dbReference type="Proteomes" id="UP000036987">
    <property type="component" value="Unassembled WGS sequence"/>
</dbReference>
<dbReference type="STRING" id="29655.A0A0K9PSE9"/>
<dbReference type="OMA" id="PEAYICQ"/>
<dbReference type="Gene3D" id="3.40.30.10">
    <property type="entry name" value="Glutaredoxin"/>
    <property type="match status" value="1"/>
</dbReference>
<dbReference type="InterPro" id="IPR011990">
    <property type="entry name" value="TPR-like_helical_dom_sf"/>
</dbReference>
<dbReference type="EMBL" id="LFYR01000687">
    <property type="protein sequence ID" value="KMZ71145.1"/>
    <property type="molecule type" value="Genomic_DNA"/>
</dbReference>
<dbReference type="SUPFAM" id="SSF52833">
    <property type="entry name" value="Thioredoxin-like"/>
    <property type="match status" value="1"/>
</dbReference>
<dbReference type="InterPro" id="IPR036249">
    <property type="entry name" value="Thioredoxin-like_sf"/>
</dbReference>
<protein>
    <submittedName>
        <fullName evidence="4">Uncharacterized protein</fullName>
    </submittedName>
</protein>
<gene>
    <name evidence="4" type="ORF">ZOSMA_187G00180</name>
</gene>
<dbReference type="CDD" id="cd02980">
    <property type="entry name" value="TRX_Fd_family"/>
    <property type="match status" value="1"/>
</dbReference>
<proteinExistence type="predicted"/>
<dbReference type="PROSITE" id="PS50005">
    <property type="entry name" value="TPR"/>
    <property type="match status" value="1"/>
</dbReference>
<dbReference type="InterPro" id="IPR019734">
    <property type="entry name" value="TPR_rpt"/>
</dbReference>
<dbReference type="OrthoDB" id="2423701at2759"/>
<organism evidence="4 5">
    <name type="scientific">Zostera marina</name>
    <name type="common">Eelgrass</name>
    <dbReference type="NCBI Taxonomy" id="29655"/>
    <lineage>
        <taxon>Eukaryota</taxon>
        <taxon>Viridiplantae</taxon>
        <taxon>Streptophyta</taxon>
        <taxon>Embryophyta</taxon>
        <taxon>Tracheophyta</taxon>
        <taxon>Spermatophyta</taxon>
        <taxon>Magnoliopsida</taxon>
        <taxon>Liliopsida</taxon>
        <taxon>Zosteraceae</taxon>
        <taxon>Zostera</taxon>
    </lineage>
</organism>
<dbReference type="InterPro" id="IPR013105">
    <property type="entry name" value="TPR_2"/>
</dbReference>
<evidence type="ECO:0000313" key="4">
    <source>
        <dbReference type="EMBL" id="KMZ71145.1"/>
    </source>
</evidence>
<evidence type="ECO:0000313" key="5">
    <source>
        <dbReference type="Proteomes" id="UP000036987"/>
    </source>
</evidence>